<dbReference type="PANTHER" id="PTHR21725:SF1">
    <property type="entry name" value="E3 UBIQUITIN-PROTEIN LIGASE UBR4"/>
    <property type="match status" value="1"/>
</dbReference>
<gene>
    <name evidence="5" type="ORF">GOODEAATRI_001010</name>
</gene>
<dbReference type="EMBL" id="JAHRIO010020021">
    <property type="protein sequence ID" value="MEQ2163899.1"/>
    <property type="molecule type" value="Genomic_DNA"/>
</dbReference>
<dbReference type="InterPro" id="IPR003126">
    <property type="entry name" value="Znf_UBR"/>
</dbReference>
<dbReference type="Pfam" id="PF19423">
    <property type="entry name" value="E3_UBR4_N"/>
    <property type="match status" value="1"/>
</dbReference>
<dbReference type="InterPro" id="IPR047509">
    <property type="entry name" value="UBR4-like_UBR-box"/>
</dbReference>
<evidence type="ECO:0000259" key="4">
    <source>
        <dbReference type="SMART" id="SM00396"/>
    </source>
</evidence>
<organism evidence="5 6">
    <name type="scientific">Goodea atripinnis</name>
    <dbReference type="NCBI Taxonomy" id="208336"/>
    <lineage>
        <taxon>Eukaryota</taxon>
        <taxon>Metazoa</taxon>
        <taxon>Chordata</taxon>
        <taxon>Craniata</taxon>
        <taxon>Vertebrata</taxon>
        <taxon>Euteleostomi</taxon>
        <taxon>Actinopterygii</taxon>
        <taxon>Neopterygii</taxon>
        <taxon>Teleostei</taxon>
        <taxon>Neoteleostei</taxon>
        <taxon>Acanthomorphata</taxon>
        <taxon>Ovalentaria</taxon>
        <taxon>Atherinomorphae</taxon>
        <taxon>Cyprinodontiformes</taxon>
        <taxon>Goodeidae</taxon>
        <taxon>Goodea</taxon>
    </lineage>
</organism>
<keyword evidence="1" id="KW-0479">Metal-binding</keyword>
<dbReference type="InterPro" id="IPR045841">
    <property type="entry name" value="E3_UBR4_N"/>
</dbReference>
<protein>
    <recommendedName>
        <fullName evidence="4">UBR-type domain-containing protein</fullName>
    </recommendedName>
</protein>
<accession>A0ABV0MXQ7</accession>
<evidence type="ECO:0000313" key="5">
    <source>
        <dbReference type="EMBL" id="MEQ2163899.1"/>
    </source>
</evidence>
<reference evidence="5 6" key="1">
    <citation type="submission" date="2021-06" db="EMBL/GenBank/DDBJ databases">
        <authorList>
            <person name="Palmer J.M."/>
        </authorList>
    </citation>
    <scope>NUCLEOTIDE SEQUENCE [LARGE SCALE GENOMIC DNA]</scope>
    <source>
        <strain evidence="5 6">GA_2019</strain>
        <tissue evidence="5">Muscle</tissue>
    </source>
</reference>
<evidence type="ECO:0000256" key="1">
    <source>
        <dbReference type="ARBA" id="ARBA00022723"/>
    </source>
</evidence>
<evidence type="ECO:0000313" key="6">
    <source>
        <dbReference type="Proteomes" id="UP001476798"/>
    </source>
</evidence>
<dbReference type="InterPro" id="IPR045189">
    <property type="entry name" value="UBR4-like"/>
</dbReference>
<evidence type="ECO:0000256" key="3">
    <source>
        <dbReference type="ARBA" id="ARBA00022833"/>
    </source>
</evidence>
<evidence type="ECO:0000256" key="2">
    <source>
        <dbReference type="ARBA" id="ARBA00022771"/>
    </source>
</evidence>
<comment type="caution">
    <text evidence="5">The sequence shown here is derived from an EMBL/GenBank/DDBJ whole genome shotgun (WGS) entry which is preliminary data.</text>
</comment>
<dbReference type="Proteomes" id="UP001476798">
    <property type="component" value="Unassembled WGS sequence"/>
</dbReference>
<feature type="non-terminal residue" evidence="5">
    <location>
        <position position="1"/>
    </location>
</feature>
<sequence length="456" mass="50627">LACVEPSRLQSWLTRMTATPPKDTEQLEVVQENRQLLQLLTTHIVRDNSQVGEGVCTVLLSTLIPMATEMLTNGDGTGFPELMAIMATLASAGQGAGHLQLHRAAIDWLTRWYHCHTCKMVDGVGVCTVCAKVCHKDHEISYAKYGSFFCDCGAKEDGSCQVPTLGSQEGAFENVRMNYSGDQGQTIRQLISAHVLRRVAMCVLSSPHGLPFTVLSLTGNPCNEDYLAVCGLKIYDLSVDALSPMYYFLLPSSKIRDATFLFNEEGKNIIVIMSSAGYMYTQIMDESSSAQHGPFYVTNVLEITHDDLKAIERAPSYVEVFGRTMQINLTRARWFDFPFTREEALQADKKLSIFSKIRSVEWSSHLTFCLPEKNKVAALELATLLLSMPTPAGVQQQTKGLLASLHTSRTAYHNHKPRHQMMRAAQRLLMGLRCGPPQLSMEAVWAQRVGVLLSTL</sequence>
<name>A0ABV0MXQ7_9TELE</name>
<dbReference type="CDD" id="cd19680">
    <property type="entry name" value="UBR-box_UBR4"/>
    <property type="match status" value="1"/>
</dbReference>
<feature type="domain" description="UBR-type" evidence="4">
    <location>
        <begin position="97"/>
        <end position="164"/>
    </location>
</feature>
<dbReference type="PANTHER" id="PTHR21725">
    <property type="entry name" value="E3 UBIQUITIN-PROTEIN LIGASE UBR4"/>
    <property type="match status" value="1"/>
</dbReference>
<proteinExistence type="predicted"/>
<keyword evidence="3" id="KW-0862">Zinc</keyword>
<dbReference type="SMART" id="SM00396">
    <property type="entry name" value="ZnF_UBR1"/>
    <property type="match status" value="1"/>
</dbReference>
<keyword evidence="6" id="KW-1185">Reference proteome</keyword>
<keyword evidence="2" id="KW-0863">Zinc-finger</keyword>